<comment type="caution">
    <text evidence="6">The sequence shown here is derived from an EMBL/GenBank/DDBJ whole genome shotgun (WGS) entry which is preliminary data.</text>
</comment>
<feature type="domain" description="HTH lysR-type" evidence="5">
    <location>
        <begin position="7"/>
        <end position="64"/>
    </location>
</feature>
<organism evidence="6 7">
    <name type="scientific">Vibrio viridaestus</name>
    <dbReference type="NCBI Taxonomy" id="2487322"/>
    <lineage>
        <taxon>Bacteria</taxon>
        <taxon>Pseudomonadati</taxon>
        <taxon>Pseudomonadota</taxon>
        <taxon>Gammaproteobacteria</taxon>
        <taxon>Vibrionales</taxon>
        <taxon>Vibrionaceae</taxon>
        <taxon>Vibrio</taxon>
    </lineage>
</organism>
<accession>A0A3N9U643</accession>
<sequence length="293" mass="31946">MKRPEALDLDALRTFVTGIDAGNYAIAAQRLSRSTSAVSAQLKKLEAQCDRQLLQKEGRGLTLTQDGELLLSYARRLLAVNDEALLALKQRQMDGKVTIGFQEDFSDILIPNLLGRFCRAYPAVEVEAQSGRNRMLTESVECCALDYALCWEAPDQYDADSHVAELPLYWIGLDETIVINAMSSGDPLPLVMLEAPCVIRNMAIEALDNANIPWRMSFTSGSLSSVWAATRAGMGVTVRSSVGMPTSLKYLVSSSLPSLPQLGLSLKESKTIKGVAQTTLKSLLMEELQASIA</sequence>
<dbReference type="GO" id="GO:0003677">
    <property type="term" value="F:DNA binding"/>
    <property type="evidence" value="ECO:0007669"/>
    <property type="project" value="UniProtKB-KW"/>
</dbReference>
<keyword evidence="3" id="KW-0238">DNA-binding</keyword>
<evidence type="ECO:0000256" key="4">
    <source>
        <dbReference type="ARBA" id="ARBA00023163"/>
    </source>
</evidence>
<reference evidence="6 7" key="1">
    <citation type="submission" date="2018-11" db="EMBL/GenBank/DDBJ databases">
        <title>Vibrio LJC006 sp. nov., isolated from seawater during the bloom of the enteromorpha.</title>
        <authorList>
            <person name="Liang J."/>
        </authorList>
    </citation>
    <scope>NUCLEOTIDE SEQUENCE [LARGE SCALE GENOMIC DNA]</scope>
    <source>
        <strain evidence="6 7">LJC006</strain>
    </source>
</reference>
<dbReference type="InterPro" id="IPR005119">
    <property type="entry name" value="LysR_subst-bd"/>
</dbReference>
<keyword evidence="7" id="KW-1185">Reference proteome</keyword>
<evidence type="ECO:0000259" key="5">
    <source>
        <dbReference type="PROSITE" id="PS50931"/>
    </source>
</evidence>
<comment type="similarity">
    <text evidence="1">Belongs to the LysR transcriptional regulatory family.</text>
</comment>
<keyword evidence="4" id="KW-0804">Transcription</keyword>
<evidence type="ECO:0000256" key="1">
    <source>
        <dbReference type="ARBA" id="ARBA00009437"/>
    </source>
</evidence>
<evidence type="ECO:0000256" key="3">
    <source>
        <dbReference type="ARBA" id="ARBA00023125"/>
    </source>
</evidence>
<dbReference type="EMBL" id="RJVQ01000003">
    <property type="protein sequence ID" value="RQW63536.1"/>
    <property type="molecule type" value="Genomic_DNA"/>
</dbReference>
<dbReference type="Pfam" id="PF03466">
    <property type="entry name" value="LysR_substrate"/>
    <property type="match status" value="1"/>
</dbReference>
<dbReference type="GO" id="GO:0003700">
    <property type="term" value="F:DNA-binding transcription factor activity"/>
    <property type="evidence" value="ECO:0007669"/>
    <property type="project" value="InterPro"/>
</dbReference>
<gene>
    <name evidence="6" type="ORF">EES38_09830</name>
</gene>
<dbReference type="Gene3D" id="3.40.190.10">
    <property type="entry name" value="Periplasmic binding protein-like II"/>
    <property type="match status" value="2"/>
</dbReference>
<evidence type="ECO:0000256" key="2">
    <source>
        <dbReference type="ARBA" id="ARBA00023015"/>
    </source>
</evidence>
<dbReference type="RefSeq" id="WP_124936998.1">
    <property type="nucleotide sequence ID" value="NZ_RJVQ01000003.1"/>
</dbReference>
<dbReference type="PANTHER" id="PTHR30579:SF7">
    <property type="entry name" value="HTH-TYPE TRANSCRIPTIONAL REGULATOR LRHA-RELATED"/>
    <property type="match status" value="1"/>
</dbReference>
<dbReference type="SUPFAM" id="SSF53850">
    <property type="entry name" value="Periplasmic binding protein-like II"/>
    <property type="match status" value="1"/>
</dbReference>
<dbReference type="AlphaFoldDB" id="A0A3N9U643"/>
<dbReference type="InterPro" id="IPR036390">
    <property type="entry name" value="WH_DNA-bd_sf"/>
</dbReference>
<evidence type="ECO:0000313" key="7">
    <source>
        <dbReference type="Proteomes" id="UP000281112"/>
    </source>
</evidence>
<dbReference type="PROSITE" id="PS50931">
    <property type="entry name" value="HTH_LYSR"/>
    <property type="match status" value="1"/>
</dbReference>
<protein>
    <submittedName>
        <fullName evidence="6">LysR family transcriptional regulator</fullName>
    </submittedName>
</protein>
<dbReference type="InterPro" id="IPR000847">
    <property type="entry name" value="LysR_HTH_N"/>
</dbReference>
<dbReference type="Pfam" id="PF00126">
    <property type="entry name" value="HTH_1"/>
    <property type="match status" value="1"/>
</dbReference>
<dbReference type="Gene3D" id="1.10.10.10">
    <property type="entry name" value="Winged helix-like DNA-binding domain superfamily/Winged helix DNA-binding domain"/>
    <property type="match status" value="1"/>
</dbReference>
<dbReference type="OrthoDB" id="5723059at2"/>
<dbReference type="PANTHER" id="PTHR30579">
    <property type="entry name" value="TRANSCRIPTIONAL REGULATOR"/>
    <property type="match status" value="1"/>
</dbReference>
<dbReference type="InterPro" id="IPR036388">
    <property type="entry name" value="WH-like_DNA-bd_sf"/>
</dbReference>
<evidence type="ECO:0000313" key="6">
    <source>
        <dbReference type="EMBL" id="RQW63536.1"/>
    </source>
</evidence>
<dbReference type="Proteomes" id="UP000281112">
    <property type="component" value="Unassembled WGS sequence"/>
</dbReference>
<dbReference type="InterPro" id="IPR050176">
    <property type="entry name" value="LTTR"/>
</dbReference>
<keyword evidence="2" id="KW-0805">Transcription regulation</keyword>
<dbReference type="SUPFAM" id="SSF46785">
    <property type="entry name" value="Winged helix' DNA-binding domain"/>
    <property type="match status" value="1"/>
</dbReference>
<proteinExistence type="inferred from homology"/>
<name>A0A3N9U643_9VIBR</name>